<dbReference type="InterPro" id="IPR012340">
    <property type="entry name" value="NA-bd_OB-fold"/>
</dbReference>
<feature type="DNA-binding region" evidence="3">
    <location>
        <begin position="55"/>
        <end position="61"/>
    </location>
</feature>
<dbReference type="GO" id="GO:0006260">
    <property type="term" value="P:DNA replication"/>
    <property type="evidence" value="ECO:0007669"/>
    <property type="project" value="InterPro"/>
</dbReference>
<keyword evidence="1 3" id="KW-0238">DNA-binding</keyword>
<protein>
    <recommendedName>
        <fullName evidence="3 4">Single-stranded DNA-binding protein</fullName>
        <shortName evidence="3">SSB</shortName>
    </recommendedName>
</protein>
<dbReference type="Proteomes" id="UP000279470">
    <property type="component" value="Unassembled WGS sequence"/>
</dbReference>
<keyword evidence="2" id="KW-0233">DNA recombination</keyword>
<dbReference type="PIRSF" id="PIRSF002070">
    <property type="entry name" value="SSB"/>
    <property type="match status" value="1"/>
</dbReference>
<dbReference type="SUPFAM" id="SSF50249">
    <property type="entry name" value="Nucleic acid-binding proteins"/>
    <property type="match status" value="1"/>
</dbReference>
<dbReference type="EMBL" id="RXFM01000079">
    <property type="protein sequence ID" value="RST63426.1"/>
    <property type="molecule type" value="Genomic_DNA"/>
</dbReference>
<dbReference type="GO" id="GO:0003697">
    <property type="term" value="F:single-stranded DNA binding"/>
    <property type="evidence" value="ECO:0007669"/>
    <property type="project" value="UniProtKB-UniRule"/>
</dbReference>
<dbReference type="Gene3D" id="2.40.50.140">
    <property type="entry name" value="Nucleic acid-binding proteins"/>
    <property type="match status" value="1"/>
</dbReference>
<evidence type="ECO:0000256" key="4">
    <source>
        <dbReference type="PIRNR" id="PIRNR002070"/>
    </source>
</evidence>
<dbReference type="AlphaFoldDB" id="A0A3R9ZIV1"/>
<dbReference type="RefSeq" id="WP_126045082.1">
    <property type="nucleotide sequence ID" value="NZ_RXFM01000079.1"/>
</dbReference>
<dbReference type="HAMAP" id="MF_00984">
    <property type="entry name" value="SSB"/>
    <property type="match status" value="1"/>
</dbReference>
<organism evidence="5 6">
    <name type="scientific">Candidatus Aquarickettsia rohweri</name>
    <dbReference type="NCBI Taxonomy" id="2602574"/>
    <lineage>
        <taxon>Bacteria</taxon>
        <taxon>Pseudomonadati</taxon>
        <taxon>Pseudomonadota</taxon>
        <taxon>Alphaproteobacteria</taxon>
        <taxon>Rickettsiales</taxon>
        <taxon>Candidatus Midichloriaceae</taxon>
        <taxon>Candidatus Aquarickettsia</taxon>
    </lineage>
</organism>
<evidence type="ECO:0000256" key="1">
    <source>
        <dbReference type="ARBA" id="ARBA00023125"/>
    </source>
</evidence>
<dbReference type="NCBIfam" id="TIGR00621">
    <property type="entry name" value="ssb"/>
    <property type="match status" value="1"/>
</dbReference>
<keyword evidence="6" id="KW-1185">Reference proteome</keyword>
<comment type="caution">
    <text evidence="5">The sequence shown here is derived from an EMBL/GenBank/DDBJ whole genome shotgun (WGS) entry which is preliminary data.</text>
</comment>
<dbReference type="PANTHER" id="PTHR10302:SF0">
    <property type="entry name" value="SINGLE-STRANDED DNA-BINDING PROTEIN, MITOCHONDRIAL"/>
    <property type="match status" value="1"/>
</dbReference>
<dbReference type="InterPro" id="IPR000424">
    <property type="entry name" value="Primosome_PriB/ssb"/>
</dbReference>
<name>A0A3R9ZIV1_9RICK</name>
<reference evidence="6" key="1">
    <citation type="submission" date="2018-11" db="EMBL/GenBank/DDBJ databases">
        <title>Phylogenetic, genomic, and biogeographic characterization of a novel and ubiquitous marine invertebrate-associated Rickettsiales parasite, Candidatus Marinoinvertebrata rohwerii, gen. nov., sp. nov.</title>
        <authorList>
            <person name="Klinges J.G."/>
            <person name="Rosales S.M."/>
            <person name="Mcminds R."/>
            <person name="Shaver E.C."/>
            <person name="Shantz A."/>
            <person name="Peters E.C."/>
            <person name="Burkepile D.E."/>
            <person name="Silliman B.R."/>
            <person name="Vega Thurber R.L."/>
        </authorList>
    </citation>
    <scope>NUCLEOTIDE SEQUENCE [LARGE SCALE GENOMIC DNA]</scope>
    <source>
        <strain evidence="6">a_cerv_44</strain>
    </source>
</reference>
<dbReference type="PANTHER" id="PTHR10302">
    <property type="entry name" value="SINGLE-STRANDED DNA-BINDING PROTEIN"/>
    <property type="match status" value="1"/>
</dbReference>
<dbReference type="CDD" id="cd04496">
    <property type="entry name" value="SSB_OBF"/>
    <property type="match status" value="1"/>
</dbReference>
<evidence type="ECO:0000256" key="3">
    <source>
        <dbReference type="HAMAP-Rule" id="MF_00984"/>
    </source>
</evidence>
<dbReference type="Pfam" id="PF00436">
    <property type="entry name" value="SSB"/>
    <property type="match status" value="1"/>
</dbReference>
<dbReference type="GO" id="GO:0006310">
    <property type="term" value="P:DNA recombination"/>
    <property type="evidence" value="ECO:0007669"/>
    <property type="project" value="UniProtKB-KW"/>
</dbReference>
<comment type="subunit">
    <text evidence="3">Homotetramer.</text>
</comment>
<sequence>MSGSINKVILVGNVGNEPEIRVSQSGGKEIANLSIATSERWKDKTSGEQKEKTDWHRIVVFAPGLVNIVKNYVKKGSKLYVEGKLQTREYTDQEGNKKYTTEVILSQFNSTIMLMDSKAGYQASTNKIAFDNKNSTPSVNDDYDAEEIKDEIPF</sequence>
<gene>
    <name evidence="5" type="primary">ssb</name>
    <name evidence="5" type="ORF">EIC27_05415</name>
</gene>
<accession>A0A3R9ZIV1</accession>
<dbReference type="GO" id="GO:0009295">
    <property type="term" value="C:nucleoid"/>
    <property type="evidence" value="ECO:0007669"/>
    <property type="project" value="TreeGrafter"/>
</dbReference>
<dbReference type="InterPro" id="IPR011344">
    <property type="entry name" value="ssDNA-bd"/>
</dbReference>
<dbReference type="PROSITE" id="PS50935">
    <property type="entry name" value="SSB"/>
    <property type="match status" value="1"/>
</dbReference>
<comment type="caution">
    <text evidence="3">Lacks conserved residue(s) required for the propagation of feature annotation.</text>
</comment>
<evidence type="ECO:0000256" key="2">
    <source>
        <dbReference type="ARBA" id="ARBA00023172"/>
    </source>
</evidence>
<evidence type="ECO:0000313" key="6">
    <source>
        <dbReference type="Proteomes" id="UP000279470"/>
    </source>
</evidence>
<evidence type="ECO:0000313" key="5">
    <source>
        <dbReference type="EMBL" id="RST63426.1"/>
    </source>
</evidence>
<proteinExistence type="inferred from homology"/>
<dbReference type="OrthoDB" id="9809878at2"/>